<reference evidence="3" key="1">
    <citation type="submission" date="2023-07" db="EMBL/GenBank/DDBJ databases">
        <title>30 novel species of actinomycetes from the DSMZ collection.</title>
        <authorList>
            <person name="Nouioui I."/>
        </authorList>
    </citation>
    <scope>NUCLEOTIDE SEQUENCE [LARGE SCALE GENOMIC DNA]</scope>
    <source>
        <strain evidence="3">DSM 42041</strain>
    </source>
</reference>
<dbReference type="SUPFAM" id="SSF56601">
    <property type="entry name" value="beta-lactamase/transpeptidase-like"/>
    <property type="match status" value="1"/>
</dbReference>
<feature type="chain" id="PRO_5047454720" description="Lipoprotein" evidence="1">
    <location>
        <begin position="31"/>
        <end position="391"/>
    </location>
</feature>
<proteinExistence type="predicted"/>
<dbReference type="Proteomes" id="UP001183414">
    <property type="component" value="Unassembled WGS sequence"/>
</dbReference>
<accession>A0ABU2P2R1</accession>
<name>A0ABU2P2R1_9ACTN</name>
<dbReference type="InterPro" id="IPR012338">
    <property type="entry name" value="Beta-lactam/transpept-like"/>
</dbReference>
<dbReference type="RefSeq" id="WP_311676060.1">
    <property type="nucleotide sequence ID" value="NZ_JAVREQ010000038.1"/>
</dbReference>
<dbReference type="Gene3D" id="3.40.710.10">
    <property type="entry name" value="DD-peptidase/beta-lactamase superfamily"/>
    <property type="match status" value="1"/>
</dbReference>
<evidence type="ECO:0000313" key="3">
    <source>
        <dbReference type="Proteomes" id="UP001183414"/>
    </source>
</evidence>
<feature type="signal peptide" evidence="1">
    <location>
        <begin position="1"/>
        <end position="30"/>
    </location>
</feature>
<sequence>MPTRRPHRKGRVLISLALACAAALSLAPGASGTPRRAPVDATAAAGADADVPPGVTAGIAVFDRETGTFTERHNADLRFRSASVVKIMLALDYLWDRGPDYDVPEAERSRLEGMLRSSHDGAASHYWSTRGGSAIIDRMVPRLGLTGTAPPPASHPGYWGYTAITAADTVRVYRHLLDEAPAPVRDLVLGHLRAATRCAADGYDQYFGIASAFERPWSLKQGWSGFDSGGCTAAEREAERARERAASRASGIDLVSEALHSTGTVGADDRTVVAVLTLHEDGTPYGTAYARLTRLVGSLDVPGAVRPAGAWFPTWGSGVRVRAAATTDSAVVTTLPAGVEVLVGCQRRGERIDVPPHSSDWWAHLPQYDGYLTNVFVDVPEEKLPGVPDCT</sequence>
<gene>
    <name evidence="2" type="ORF">RM572_27310</name>
</gene>
<evidence type="ECO:0000256" key="1">
    <source>
        <dbReference type="SAM" id="SignalP"/>
    </source>
</evidence>
<dbReference type="EMBL" id="JAVREQ010000038">
    <property type="protein sequence ID" value="MDT0382472.1"/>
    <property type="molecule type" value="Genomic_DNA"/>
</dbReference>
<keyword evidence="1" id="KW-0732">Signal</keyword>
<organism evidence="2 3">
    <name type="scientific">Streptomyces hazeniae</name>
    <dbReference type="NCBI Taxonomy" id="3075538"/>
    <lineage>
        <taxon>Bacteria</taxon>
        <taxon>Bacillati</taxon>
        <taxon>Actinomycetota</taxon>
        <taxon>Actinomycetes</taxon>
        <taxon>Kitasatosporales</taxon>
        <taxon>Streptomycetaceae</taxon>
        <taxon>Streptomyces</taxon>
    </lineage>
</organism>
<keyword evidence="3" id="KW-1185">Reference proteome</keyword>
<evidence type="ECO:0000313" key="2">
    <source>
        <dbReference type="EMBL" id="MDT0382472.1"/>
    </source>
</evidence>
<protein>
    <recommendedName>
        <fullName evidence="4">Lipoprotein</fullName>
    </recommendedName>
</protein>
<evidence type="ECO:0008006" key="4">
    <source>
        <dbReference type="Google" id="ProtNLM"/>
    </source>
</evidence>
<comment type="caution">
    <text evidence="2">The sequence shown here is derived from an EMBL/GenBank/DDBJ whole genome shotgun (WGS) entry which is preliminary data.</text>
</comment>